<organism evidence="8 9">
    <name type="scientific">Natrinema saccharevitans</name>
    <dbReference type="NCBI Taxonomy" id="301967"/>
    <lineage>
        <taxon>Archaea</taxon>
        <taxon>Methanobacteriati</taxon>
        <taxon>Methanobacteriota</taxon>
        <taxon>Stenosarchaea group</taxon>
        <taxon>Halobacteria</taxon>
        <taxon>Halobacteriales</taxon>
        <taxon>Natrialbaceae</taxon>
        <taxon>Natrinema</taxon>
    </lineage>
</organism>
<dbReference type="EMBL" id="LWLN01000002">
    <property type="protein sequence ID" value="OLZ39397.1"/>
    <property type="molecule type" value="Genomic_DNA"/>
</dbReference>
<feature type="domain" description="ABC transmembrane type-2" evidence="7">
    <location>
        <begin position="44"/>
        <end position="299"/>
    </location>
</feature>
<dbReference type="OrthoDB" id="147058at2157"/>
<protein>
    <submittedName>
        <fullName evidence="8">ABC transporter</fullName>
    </submittedName>
</protein>
<feature type="region of interest" description="Disordered" evidence="5">
    <location>
        <begin position="1"/>
        <end position="20"/>
    </location>
</feature>
<dbReference type="GO" id="GO:0140359">
    <property type="term" value="F:ABC-type transporter activity"/>
    <property type="evidence" value="ECO:0007669"/>
    <property type="project" value="InterPro"/>
</dbReference>
<keyword evidence="4 6" id="KW-0472">Membrane</keyword>
<dbReference type="Proteomes" id="UP000189370">
    <property type="component" value="Unassembled WGS sequence"/>
</dbReference>
<dbReference type="PIRSF" id="PIRSF006648">
    <property type="entry name" value="DrrB"/>
    <property type="match status" value="1"/>
</dbReference>
<keyword evidence="9" id="KW-1185">Reference proteome</keyword>
<evidence type="ECO:0000256" key="2">
    <source>
        <dbReference type="ARBA" id="ARBA00022692"/>
    </source>
</evidence>
<accession>A0A1S8AS57</accession>
<feature type="transmembrane region" description="Helical" evidence="6">
    <location>
        <begin position="204"/>
        <end position="224"/>
    </location>
</feature>
<dbReference type="AlphaFoldDB" id="A0A1S8AS57"/>
<evidence type="ECO:0000256" key="6">
    <source>
        <dbReference type="SAM" id="Phobius"/>
    </source>
</evidence>
<feature type="transmembrane region" description="Helical" evidence="6">
    <location>
        <begin position="44"/>
        <end position="73"/>
    </location>
</feature>
<dbReference type="GO" id="GO:0043190">
    <property type="term" value="C:ATP-binding cassette (ABC) transporter complex"/>
    <property type="evidence" value="ECO:0007669"/>
    <property type="project" value="InterPro"/>
</dbReference>
<dbReference type="PROSITE" id="PS51012">
    <property type="entry name" value="ABC_TM2"/>
    <property type="match status" value="1"/>
</dbReference>
<proteinExistence type="predicted"/>
<evidence type="ECO:0000259" key="7">
    <source>
        <dbReference type="PROSITE" id="PS51012"/>
    </source>
</evidence>
<evidence type="ECO:0000256" key="4">
    <source>
        <dbReference type="ARBA" id="ARBA00023136"/>
    </source>
</evidence>
<feature type="transmembrane region" description="Helical" evidence="6">
    <location>
        <begin position="85"/>
        <end position="107"/>
    </location>
</feature>
<gene>
    <name evidence="8" type="ORF">A6E15_18680</name>
</gene>
<dbReference type="InterPro" id="IPR047817">
    <property type="entry name" value="ABC2_TM_bact-type"/>
</dbReference>
<feature type="transmembrane region" description="Helical" evidence="6">
    <location>
        <begin position="274"/>
        <end position="296"/>
    </location>
</feature>
<evidence type="ECO:0000256" key="5">
    <source>
        <dbReference type="SAM" id="MobiDB-lite"/>
    </source>
</evidence>
<dbReference type="InterPro" id="IPR000412">
    <property type="entry name" value="ABC_2_transport"/>
</dbReference>
<comment type="caution">
    <text evidence="8">The sequence shown here is derived from an EMBL/GenBank/DDBJ whole genome shotgun (WGS) entry which is preliminary data.</text>
</comment>
<dbReference type="PANTHER" id="PTHR43229">
    <property type="entry name" value="NODULATION PROTEIN J"/>
    <property type="match status" value="1"/>
</dbReference>
<feature type="transmembrane region" description="Helical" evidence="6">
    <location>
        <begin position="137"/>
        <end position="157"/>
    </location>
</feature>
<dbReference type="InterPro" id="IPR013525">
    <property type="entry name" value="ABC2_TM"/>
</dbReference>
<dbReference type="RefSeq" id="WP_076148713.1">
    <property type="nucleotide sequence ID" value="NZ_LWLN01000002.1"/>
</dbReference>
<comment type="subcellular location">
    <subcellularLocation>
        <location evidence="1">Membrane</location>
        <topology evidence="1">Multi-pass membrane protein</topology>
    </subcellularLocation>
</comment>
<dbReference type="InterPro" id="IPR051784">
    <property type="entry name" value="Nod_factor_ABC_transporter"/>
</dbReference>
<evidence type="ECO:0000256" key="1">
    <source>
        <dbReference type="ARBA" id="ARBA00004141"/>
    </source>
</evidence>
<evidence type="ECO:0000313" key="8">
    <source>
        <dbReference type="EMBL" id="OLZ39397.1"/>
    </source>
</evidence>
<name>A0A1S8AS57_9EURY</name>
<feature type="transmembrane region" description="Helical" evidence="6">
    <location>
        <begin position="169"/>
        <end position="192"/>
    </location>
</feature>
<evidence type="ECO:0000313" key="9">
    <source>
        <dbReference type="Proteomes" id="UP000189370"/>
    </source>
</evidence>
<dbReference type="Pfam" id="PF01061">
    <property type="entry name" value="ABC2_membrane"/>
    <property type="match status" value="1"/>
</dbReference>
<keyword evidence="3 6" id="KW-1133">Transmembrane helix</keyword>
<dbReference type="PANTHER" id="PTHR43229:SF2">
    <property type="entry name" value="NODULATION PROTEIN J"/>
    <property type="match status" value="1"/>
</dbReference>
<evidence type="ECO:0000256" key="3">
    <source>
        <dbReference type="ARBA" id="ARBA00022989"/>
    </source>
</evidence>
<dbReference type="STRING" id="301967.A6E15_18680"/>
<reference evidence="9" key="1">
    <citation type="submission" date="2016-04" db="EMBL/GenBank/DDBJ databases">
        <authorList>
            <person name="Chen S.-C."/>
            <person name="Lai M.-C."/>
        </authorList>
    </citation>
    <scope>NUCLEOTIDE SEQUENCE [LARGE SCALE GENOMIC DNA]</scope>
    <source>
        <strain evidence="9">AB14</strain>
    </source>
</reference>
<sequence length="305" mass="32743">MSSHSTDKGPAVNDTAQEAAGNSATADTRISFKRWLVKNLRNPYVIFTSLVQPIIFFVLFVEVFGAIAGSALSEALGPDISYVTYLSPAIIIMSTLSSAATSGIGLVDDMEEGMFEKMLVSPMNRSAMFFGKVLSEVARIVVQTVIILLLGYLLLILKNGAAFDQYLRTGVAGIVGVVLVTVIFGGAFMAYSNIVALVTRDQEATIMFANLLTFPLVFISSAFLPLSVLPGWIRTVAVFNPITYGVDGVRAIMLGQDVMTVFEVTAFGGIWNTVVPAVIILVGFNVLLGSVAIRLLRRAARSKVQ</sequence>
<keyword evidence="2 6" id="KW-0812">Transmembrane</keyword>